<protein>
    <submittedName>
        <fullName evidence="4">Aminotransferase class I/II-fold pyridoxal phosphate-dependent enzyme</fullName>
    </submittedName>
</protein>
<reference evidence="4 5" key="1">
    <citation type="submission" date="2020-02" db="EMBL/GenBank/DDBJ databases">
        <title>complete genome sequence of Rhodobacteraceae bacterium.</title>
        <authorList>
            <person name="Park J."/>
            <person name="Kim Y.-S."/>
            <person name="Kim K.-H."/>
        </authorList>
    </citation>
    <scope>NUCLEOTIDE SEQUENCE [LARGE SCALE GENOMIC DNA]</scope>
    <source>
        <strain evidence="4 5">RR4-56</strain>
    </source>
</reference>
<keyword evidence="2 4" id="KW-0808">Transferase</keyword>
<evidence type="ECO:0000256" key="2">
    <source>
        <dbReference type="ARBA" id="ARBA00022679"/>
    </source>
</evidence>
<evidence type="ECO:0000313" key="5">
    <source>
        <dbReference type="Proteomes" id="UP000503336"/>
    </source>
</evidence>
<dbReference type="InterPro" id="IPR015424">
    <property type="entry name" value="PyrdxlP-dep_Trfase"/>
</dbReference>
<keyword evidence="5" id="KW-1185">Reference proteome</keyword>
<dbReference type="InterPro" id="IPR015422">
    <property type="entry name" value="PyrdxlP-dep_Trfase_small"/>
</dbReference>
<dbReference type="Proteomes" id="UP000503336">
    <property type="component" value="Chromosome"/>
</dbReference>
<comment type="cofactor">
    <cofactor evidence="1">
        <name>pyridoxal 5'-phosphate</name>
        <dbReference type="ChEBI" id="CHEBI:597326"/>
    </cofactor>
</comment>
<dbReference type="RefSeq" id="WP_165098227.1">
    <property type="nucleotide sequence ID" value="NZ_CP049056.1"/>
</dbReference>
<dbReference type="EMBL" id="CP049056">
    <property type="protein sequence ID" value="QIE55820.1"/>
    <property type="molecule type" value="Genomic_DNA"/>
</dbReference>
<organism evidence="4 5">
    <name type="scientific">Pikeienuella piscinae</name>
    <dbReference type="NCBI Taxonomy" id="2748098"/>
    <lineage>
        <taxon>Bacteria</taxon>
        <taxon>Pseudomonadati</taxon>
        <taxon>Pseudomonadota</taxon>
        <taxon>Alphaproteobacteria</taxon>
        <taxon>Rhodobacterales</taxon>
        <taxon>Paracoccaceae</taxon>
        <taxon>Pikeienuella</taxon>
    </lineage>
</organism>
<name>A0A7L5BUA1_9RHOB</name>
<dbReference type="PANTHER" id="PTHR13693">
    <property type="entry name" value="CLASS II AMINOTRANSFERASE/8-AMINO-7-OXONONANOATE SYNTHASE"/>
    <property type="match status" value="1"/>
</dbReference>
<dbReference type="AlphaFoldDB" id="A0A7L5BUA1"/>
<evidence type="ECO:0000313" key="4">
    <source>
        <dbReference type="EMBL" id="QIE55820.1"/>
    </source>
</evidence>
<sequence length="450" mass="48640">MGAAEKDRSALVDRLRKVREARARGARVAAPPKPVGGKPTKAFDFSTLPIFEQMRFQEAVGQTLGIGTPFFREIEDRAGALCVIDGEERINFASYDYLGLGGHPDVRRAAVKAAEKWGVSANASRLVGGERPYHGELERALAEAYGVEAAVAMVSGHATNVTTIGAMLGPKDLILMDQLIHNSISEGARLSGAARLTFPHNDFEWVDETLSRVRGRYERVLVVVEGLYSMDGDLPDLARFVEVKARHDAWLMVDEAHAFGVLGETGRGIAELQGVDPKTIEIWMGTLSKTLVSCGGYICGSEALIAYLKHKAPGFVFSVGIPAPVAATATAAVKAMLAEPERVARLRANGLRFRDRAKAAGLDIGLTEGYAVTPVIIGDSPRAVVAADRIFQRGVNALPIIFPAVPEQQARIRFFLTADHTEEQIDRAVDVTAEVVRELEDVDLFASLRG</sequence>
<dbReference type="KEGG" id="hdh:G5B40_10370"/>
<dbReference type="Gene3D" id="3.40.640.10">
    <property type="entry name" value="Type I PLP-dependent aspartate aminotransferase-like (Major domain)"/>
    <property type="match status" value="1"/>
</dbReference>
<dbReference type="Pfam" id="PF00155">
    <property type="entry name" value="Aminotran_1_2"/>
    <property type="match status" value="1"/>
</dbReference>
<dbReference type="InterPro" id="IPR004839">
    <property type="entry name" value="Aminotransferase_I/II_large"/>
</dbReference>
<dbReference type="InterPro" id="IPR015421">
    <property type="entry name" value="PyrdxlP-dep_Trfase_major"/>
</dbReference>
<dbReference type="GO" id="GO:0008483">
    <property type="term" value="F:transaminase activity"/>
    <property type="evidence" value="ECO:0007669"/>
    <property type="project" value="UniProtKB-KW"/>
</dbReference>
<accession>A0A7L5BUA1</accession>
<feature type="domain" description="Aminotransferase class I/classII large" evidence="3">
    <location>
        <begin position="89"/>
        <end position="430"/>
    </location>
</feature>
<evidence type="ECO:0000259" key="3">
    <source>
        <dbReference type="Pfam" id="PF00155"/>
    </source>
</evidence>
<proteinExistence type="predicted"/>
<dbReference type="CDD" id="cd06454">
    <property type="entry name" value="KBL_like"/>
    <property type="match status" value="1"/>
</dbReference>
<dbReference type="SUPFAM" id="SSF53383">
    <property type="entry name" value="PLP-dependent transferases"/>
    <property type="match status" value="1"/>
</dbReference>
<dbReference type="GO" id="GO:0030170">
    <property type="term" value="F:pyridoxal phosphate binding"/>
    <property type="evidence" value="ECO:0007669"/>
    <property type="project" value="InterPro"/>
</dbReference>
<gene>
    <name evidence="4" type="ORF">G5B40_10370</name>
</gene>
<evidence type="ECO:0000256" key="1">
    <source>
        <dbReference type="ARBA" id="ARBA00001933"/>
    </source>
</evidence>
<dbReference type="PANTHER" id="PTHR13693:SF3">
    <property type="entry name" value="LD36009P"/>
    <property type="match status" value="1"/>
</dbReference>
<keyword evidence="4" id="KW-0032">Aminotransferase</keyword>
<dbReference type="InterPro" id="IPR050087">
    <property type="entry name" value="AON_synthase_class-II"/>
</dbReference>
<dbReference type="Gene3D" id="3.90.1150.10">
    <property type="entry name" value="Aspartate Aminotransferase, domain 1"/>
    <property type="match status" value="1"/>
</dbReference>